<keyword evidence="4" id="KW-1185">Reference proteome</keyword>
<comment type="caution">
    <text evidence="3">The sequence shown here is derived from an EMBL/GenBank/DDBJ whole genome shotgun (WGS) entry which is preliminary data.</text>
</comment>
<name>A0A9X3I7E8_9SPHI</name>
<feature type="transmembrane region" description="Helical" evidence="1">
    <location>
        <begin position="12"/>
        <end position="28"/>
    </location>
</feature>
<sequence>MNKIDFKKPRYVIPLICLPFILLLFYVYQRSRSINKDTRTPEAELQTGISGVSAEVRGKGIEDKLEAFKRRYKKGDGYTALETIDLEKSDEQEMTSVYNNKEKRMLDSISAALKSRRDASLAQGSNLVATRSIYPDRGSKIQNKSSAQKELEEILSAYQRSVNKEPTRPADPMTLFRAQMAIVDSMNKASLAPIKSTEKLKTQIINGQLKEDPPPLQARKQQYWPADSLTVLARRESPELMQAMIDQSLTGFNGSRVGIRLLDDIRIGEQLVKKGTLVYALITGFSAQRVLMSISSIANQGVIFPVKLEIYDLDGIKGIYVPASAYREFSRELASGSVSGITMQASTDQNQQLMSLLGRMFQSTTGAVNRLIRSNKAKIRYPSMVYLIDASTTTKK</sequence>
<evidence type="ECO:0000256" key="1">
    <source>
        <dbReference type="SAM" id="Phobius"/>
    </source>
</evidence>
<evidence type="ECO:0000259" key="2">
    <source>
        <dbReference type="Pfam" id="PF12508"/>
    </source>
</evidence>
<keyword evidence="1" id="KW-0472">Membrane</keyword>
<evidence type="ECO:0000313" key="4">
    <source>
        <dbReference type="Proteomes" id="UP001142592"/>
    </source>
</evidence>
<proteinExistence type="predicted"/>
<dbReference type="RefSeq" id="WP_266268438.1">
    <property type="nucleotide sequence ID" value="NZ_JAPJUH010000001.1"/>
</dbReference>
<dbReference type="EMBL" id="JAPJUH010000001">
    <property type="protein sequence ID" value="MCX3263666.1"/>
    <property type="molecule type" value="Genomic_DNA"/>
</dbReference>
<dbReference type="AlphaFoldDB" id="A0A9X3I7E8"/>
<accession>A0A9X3I7E8</accession>
<organism evidence="3 4">
    <name type="scientific">Pedobacter agri</name>
    <dbReference type="NCBI Taxonomy" id="454586"/>
    <lineage>
        <taxon>Bacteria</taxon>
        <taxon>Pseudomonadati</taxon>
        <taxon>Bacteroidota</taxon>
        <taxon>Sphingobacteriia</taxon>
        <taxon>Sphingobacteriales</taxon>
        <taxon>Sphingobacteriaceae</taxon>
        <taxon>Pedobacter</taxon>
    </lineage>
</organism>
<feature type="domain" description="Conjugative transposon TraM C-terminal" evidence="2">
    <location>
        <begin position="242"/>
        <end position="387"/>
    </location>
</feature>
<dbReference type="Proteomes" id="UP001142592">
    <property type="component" value="Unassembled WGS sequence"/>
</dbReference>
<evidence type="ECO:0000313" key="3">
    <source>
        <dbReference type="EMBL" id="MCX3263666.1"/>
    </source>
</evidence>
<dbReference type="Pfam" id="PF12508">
    <property type="entry name" value="Transposon_TraM"/>
    <property type="match status" value="1"/>
</dbReference>
<protein>
    <submittedName>
        <fullName evidence="3">Conjugative transposon protein TraM</fullName>
    </submittedName>
</protein>
<reference evidence="3" key="1">
    <citation type="submission" date="2022-11" db="EMBL/GenBank/DDBJ databases">
        <authorList>
            <person name="Graham C."/>
            <person name="Newman J.D."/>
        </authorList>
    </citation>
    <scope>NUCLEOTIDE SEQUENCE</scope>
    <source>
        <strain evidence="3">DSM 19486</strain>
    </source>
</reference>
<keyword evidence="1" id="KW-1133">Transmembrane helix</keyword>
<dbReference type="InterPro" id="IPR055407">
    <property type="entry name" value="TraM_C"/>
</dbReference>
<keyword evidence="1" id="KW-0812">Transmembrane</keyword>
<gene>
    <name evidence="3" type="primary">traM</name>
    <name evidence="3" type="ORF">OQZ29_02860</name>
</gene>